<dbReference type="CDD" id="cd00167">
    <property type="entry name" value="SANT"/>
    <property type="match status" value="3"/>
</dbReference>
<dbReference type="Proteomes" id="UP000436088">
    <property type="component" value="Unassembled WGS sequence"/>
</dbReference>
<evidence type="ECO:0000259" key="8">
    <source>
        <dbReference type="PROSITE" id="PS50090"/>
    </source>
</evidence>
<keyword evidence="11" id="KW-1185">Reference proteome</keyword>
<feature type="domain" description="Myb-like" evidence="8">
    <location>
        <begin position="158"/>
        <end position="208"/>
    </location>
</feature>
<feature type="compositionally biased region" description="Basic and acidic residues" evidence="7">
    <location>
        <begin position="267"/>
        <end position="276"/>
    </location>
</feature>
<dbReference type="InterPro" id="IPR050560">
    <property type="entry name" value="MYB_TF"/>
</dbReference>
<feature type="domain" description="HTH myb-type" evidence="9">
    <location>
        <begin position="106"/>
        <end position="161"/>
    </location>
</feature>
<evidence type="ECO:0000256" key="4">
    <source>
        <dbReference type="ARBA" id="ARBA00023125"/>
    </source>
</evidence>
<keyword evidence="3" id="KW-0805">Transcription regulation</keyword>
<evidence type="ECO:0000256" key="1">
    <source>
        <dbReference type="ARBA" id="ARBA00004123"/>
    </source>
</evidence>
<feature type="domain" description="Myb-like" evidence="8">
    <location>
        <begin position="106"/>
        <end position="157"/>
    </location>
</feature>
<evidence type="ECO:0000256" key="3">
    <source>
        <dbReference type="ARBA" id="ARBA00023015"/>
    </source>
</evidence>
<dbReference type="InterPro" id="IPR009057">
    <property type="entry name" value="Homeodomain-like_sf"/>
</dbReference>
<feature type="domain" description="HTH myb-type" evidence="9">
    <location>
        <begin position="59"/>
        <end position="105"/>
    </location>
</feature>
<organism evidence="10 11">
    <name type="scientific">Hibiscus syriacus</name>
    <name type="common">Rose of Sharon</name>
    <dbReference type="NCBI Taxonomy" id="106335"/>
    <lineage>
        <taxon>Eukaryota</taxon>
        <taxon>Viridiplantae</taxon>
        <taxon>Streptophyta</taxon>
        <taxon>Embryophyta</taxon>
        <taxon>Tracheophyta</taxon>
        <taxon>Spermatophyta</taxon>
        <taxon>Magnoliopsida</taxon>
        <taxon>eudicotyledons</taxon>
        <taxon>Gunneridae</taxon>
        <taxon>Pentapetalae</taxon>
        <taxon>rosids</taxon>
        <taxon>malvids</taxon>
        <taxon>Malvales</taxon>
        <taxon>Malvaceae</taxon>
        <taxon>Malvoideae</taxon>
        <taxon>Hibiscus</taxon>
    </lineage>
</organism>
<dbReference type="SUPFAM" id="SSF46689">
    <property type="entry name" value="Homeodomain-like"/>
    <property type="match status" value="2"/>
</dbReference>
<feature type="compositionally biased region" description="Polar residues" evidence="7">
    <location>
        <begin position="277"/>
        <end position="299"/>
    </location>
</feature>
<dbReference type="GO" id="GO:0000978">
    <property type="term" value="F:RNA polymerase II cis-regulatory region sequence-specific DNA binding"/>
    <property type="evidence" value="ECO:0007669"/>
    <property type="project" value="TreeGrafter"/>
</dbReference>
<comment type="caution">
    <text evidence="10">The sequence shown here is derived from an EMBL/GenBank/DDBJ whole genome shotgun (WGS) entry which is preliminary data.</text>
</comment>
<keyword evidence="2" id="KW-0677">Repeat</keyword>
<dbReference type="PROSITE" id="PS50090">
    <property type="entry name" value="MYB_LIKE"/>
    <property type="match status" value="3"/>
</dbReference>
<keyword evidence="5" id="KW-0804">Transcription</keyword>
<dbReference type="Gene3D" id="1.10.10.60">
    <property type="entry name" value="Homeodomain-like"/>
    <property type="match status" value="3"/>
</dbReference>
<proteinExistence type="predicted"/>
<evidence type="ECO:0000256" key="6">
    <source>
        <dbReference type="ARBA" id="ARBA00023242"/>
    </source>
</evidence>
<keyword evidence="4" id="KW-0238">DNA-binding</keyword>
<dbReference type="InterPro" id="IPR017930">
    <property type="entry name" value="Myb_dom"/>
</dbReference>
<feature type="region of interest" description="Disordered" evidence="7">
    <location>
        <begin position="250"/>
        <end position="303"/>
    </location>
</feature>
<dbReference type="FunFam" id="1.10.10.60:FF:000010">
    <property type="entry name" value="Transcriptional activator Myb isoform A"/>
    <property type="match status" value="1"/>
</dbReference>
<dbReference type="Pfam" id="PF00249">
    <property type="entry name" value="Myb_DNA-binding"/>
    <property type="match status" value="3"/>
</dbReference>
<dbReference type="PANTHER" id="PTHR45614:SF194">
    <property type="entry name" value="TRANSCRIPTION FACTOR MYB3R-3-RELATED"/>
    <property type="match status" value="1"/>
</dbReference>
<feature type="compositionally biased region" description="Polar residues" evidence="7">
    <location>
        <begin position="254"/>
        <end position="266"/>
    </location>
</feature>
<reference evidence="10" key="1">
    <citation type="submission" date="2019-09" db="EMBL/GenBank/DDBJ databases">
        <title>Draft genome information of white flower Hibiscus syriacus.</title>
        <authorList>
            <person name="Kim Y.-M."/>
        </authorList>
    </citation>
    <scope>NUCLEOTIDE SEQUENCE [LARGE SCALE GENOMIC DNA]</scope>
    <source>
        <strain evidence="10">YM2019G1</strain>
    </source>
</reference>
<keyword evidence="6" id="KW-0539">Nucleus</keyword>
<evidence type="ECO:0000256" key="7">
    <source>
        <dbReference type="SAM" id="MobiDB-lite"/>
    </source>
</evidence>
<feature type="compositionally biased region" description="Polar residues" evidence="7">
    <location>
        <begin position="37"/>
        <end position="52"/>
    </location>
</feature>
<sequence>MAELRIEESCLQNKQLTTGSSSSISEGSGNAVVKSPGVSSPALTSPSHQRTTGPIRRAKGGWTLEEDETLRNAVAAFKGKSWKKIAEFFPDRSEVQCLHRWQKVLNPDLVKGPWTQEEDDKIIDLVSKYGPTKWSVIAKSLPGRIGKQCRERWHNHLNPDIKKDAWTLEEELVLMNAHQTYGNKWAEIAKVLPGRTDNAIKNHWNSSLKKKLDFYLATGKLPPVSKNGSQNGTKDIKTSTNKNFLGCLEKETDSPAQTSSETTDTCKLSEDWKDQLESSVPVQDMVTSSSVAPNETADTGSAECKPRLSDVNPCCSNSDSGVKFVNQGMSSQIVEDKVRETQVGFDTPTYGSLCCDGSPRLRGGTSLDSENFRKGVQHEWTSTPITSPISFFTPPCVKGSGFSKHSPEYILRIAARTFPNTPSIFRKRKFKAQSHAFPNKIGTSNEDAFKDTILVSGELERIENSIKRSQFHDGDSCESPACQGNSNTGPNCTSFNASPPYRLRSKRTAVFKSVERQLKLTFDKERHEGKTKALDLSLKGSSPVEDCLNTTRMGVT</sequence>
<dbReference type="PANTHER" id="PTHR45614">
    <property type="entry name" value="MYB PROTEIN-RELATED"/>
    <property type="match status" value="1"/>
</dbReference>
<dbReference type="SMART" id="SM00717">
    <property type="entry name" value="SANT"/>
    <property type="match status" value="3"/>
</dbReference>
<dbReference type="GO" id="GO:0005634">
    <property type="term" value="C:nucleus"/>
    <property type="evidence" value="ECO:0007669"/>
    <property type="project" value="UniProtKB-SubCell"/>
</dbReference>
<protein>
    <submittedName>
        <fullName evidence="10">Osmotic avoidance abnormal protein</fullName>
    </submittedName>
</protein>
<feature type="domain" description="HTH myb-type" evidence="9">
    <location>
        <begin position="162"/>
        <end position="212"/>
    </location>
</feature>
<dbReference type="AlphaFoldDB" id="A0A6A2XX28"/>
<evidence type="ECO:0000256" key="2">
    <source>
        <dbReference type="ARBA" id="ARBA00022737"/>
    </source>
</evidence>
<accession>A0A6A2XX28</accession>
<evidence type="ECO:0000259" key="9">
    <source>
        <dbReference type="PROSITE" id="PS51294"/>
    </source>
</evidence>
<dbReference type="InterPro" id="IPR001005">
    <property type="entry name" value="SANT/Myb"/>
</dbReference>
<evidence type="ECO:0000313" key="10">
    <source>
        <dbReference type="EMBL" id="KAE8663009.1"/>
    </source>
</evidence>
<evidence type="ECO:0000313" key="11">
    <source>
        <dbReference type="Proteomes" id="UP000436088"/>
    </source>
</evidence>
<feature type="region of interest" description="Disordered" evidence="7">
    <location>
        <begin position="16"/>
        <end position="61"/>
    </location>
</feature>
<dbReference type="FunFam" id="1.10.10.60:FF:000016">
    <property type="entry name" value="Transcriptional activator Myb isoform A"/>
    <property type="match status" value="1"/>
</dbReference>
<dbReference type="EMBL" id="VEPZ02001692">
    <property type="protein sequence ID" value="KAE8663009.1"/>
    <property type="molecule type" value="Genomic_DNA"/>
</dbReference>
<feature type="compositionally biased region" description="Low complexity" evidence="7">
    <location>
        <begin position="19"/>
        <end position="29"/>
    </location>
</feature>
<dbReference type="OrthoDB" id="2143914at2759"/>
<gene>
    <name evidence="10" type="ORF">F3Y22_tig00113123pilonHSYRG00038</name>
</gene>
<feature type="domain" description="Myb-like" evidence="8">
    <location>
        <begin position="54"/>
        <end position="105"/>
    </location>
</feature>
<name>A0A6A2XX28_HIBSY</name>
<dbReference type="GO" id="GO:0000981">
    <property type="term" value="F:DNA-binding transcription factor activity, RNA polymerase II-specific"/>
    <property type="evidence" value="ECO:0007669"/>
    <property type="project" value="TreeGrafter"/>
</dbReference>
<evidence type="ECO:0000256" key="5">
    <source>
        <dbReference type="ARBA" id="ARBA00023163"/>
    </source>
</evidence>
<dbReference type="PROSITE" id="PS51294">
    <property type="entry name" value="HTH_MYB"/>
    <property type="match status" value="3"/>
</dbReference>
<dbReference type="FunFam" id="1.10.10.60:FF:000324">
    <property type="entry name" value="Transcription factor MYB3R-2"/>
    <property type="match status" value="1"/>
</dbReference>
<comment type="subcellular location">
    <subcellularLocation>
        <location evidence="1">Nucleus</location>
    </subcellularLocation>
</comment>